<dbReference type="EMBL" id="VWNA01000001">
    <property type="protein sequence ID" value="MQT12098.1"/>
    <property type="molecule type" value="Genomic_DNA"/>
</dbReference>
<dbReference type="Gene3D" id="3.40.50.2300">
    <property type="match status" value="1"/>
</dbReference>
<keyword evidence="1" id="KW-0597">Phosphoprotein</keyword>
<dbReference type="Proteomes" id="UP000332515">
    <property type="component" value="Unassembled WGS sequence"/>
</dbReference>
<feature type="modified residue" description="4-aspartylphosphate" evidence="1">
    <location>
        <position position="69"/>
    </location>
</feature>
<dbReference type="InterPro" id="IPR001789">
    <property type="entry name" value="Sig_transdc_resp-reg_receiver"/>
</dbReference>
<protein>
    <submittedName>
        <fullName evidence="3">Response regulator</fullName>
    </submittedName>
</protein>
<dbReference type="PROSITE" id="PS50110">
    <property type="entry name" value="RESPONSE_REGULATORY"/>
    <property type="match status" value="1"/>
</dbReference>
<organism evidence="3 4">
    <name type="scientific">Segnochrobactrum spirostomi</name>
    <dbReference type="NCBI Taxonomy" id="2608987"/>
    <lineage>
        <taxon>Bacteria</taxon>
        <taxon>Pseudomonadati</taxon>
        <taxon>Pseudomonadota</taxon>
        <taxon>Alphaproteobacteria</taxon>
        <taxon>Hyphomicrobiales</taxon>
        <taxon>Segnochrobactraceae</taxon>
        <taxon>Segnochrobactrum</taxon>
    </lineage>
</organism>
<dbReference type="SMART" id="SM00448">
    <property type="entry name" value="REC"/>
    <property type="match status" value="1"/>
</dbReference>
<dbReference type="InterPro" id="IPR011006">
    <property type="entry name" value="CheY-like_superfamily"/>
</dbReference>
<evidence type="ECO:0000259" key="2">
    <source>
        <dbReference type="PROSITE" id="PS50110"/>
    </source>
</evidence>
<comment type="caution">
    <text evidence="3">The sequence shown here is derived from an EMBL/GenBank/DDBJ whole genome shotgun (WGS) entry which is preliminary data.</text>
</comment>
<accession>A0A6A7Y0T4</accession>
<dbReference type="RefSeq" id="WP_153479416.1">
    <property type="nucleotide sequence ID" value="NZ_VWNA01000001.1"/>
</dbReference>
<name>A0A6A7Y0T4_9HYPH</name>
<sequence length="135" mass="13918">MLTKPSAVGEATLGGHRIFLVEDEALVLMLLEDILTDLGCTIVGPASRLAEALAIATDPTAAMDAAVLDVNIRGEAVFPVAEALAARGVPFAFATGYGAAGLPEQWRDRPVLPKPFDQADVARVIAHALAGTGSV</sequence>
<reference evidence="3 4" key="1">
    <citation type="submission" date="2019-09" db="EMBL/GenBank/DDBJ databases">
        <title>Segnochrobactrum spirostomi gen. nov., sp. nov., isolated from the ciliate Spirostomum cf. yagiui and description of a novel family, Segnochrobactraceae fam. nov. within the order Rhizobiales of the class Alphaproteobacteria.</title>
        <authorList>
            <person name="Akter S."/>
            <person name="Shazib S.U.A."/>
            <person name="Shin M.K."/>
        </authorList>
    </citation>
    <scope>NUCLEOTIDE SEQUENCE [LARGE SCALE GENOMIC DNA]</scope>
    <source>
        <strain evidence="3 4">Sp-1</strain>
    </source>
</reference>
<evidence type="ECO:0000313" key="3">
    <source>
        <dbReference type="EMBL" id="MQT12098.1"/>
    </source>
</evidence>
<keyword evidence="4" id="KW-1185">Reference proteome</keyword>
<evidence type="ECO:0000256" key="1">
    <source>
        <dbReference type="PROSITE-ProRule" id="PRU00169"/>
    </source>
</evidence>
<dbReference type="SUPFAM" id="SSF52172">
    <property type="entry name" value="CheY-like"/>
    <property type="match status" value="1"/>
</dbReference>
<dbReference type="AlphaFoldDB" id="A0A6A7Y0T4"/>
<gene>
    <name evidence="3" type="ORF">F0357_05345</name>
</gene>
<proteinExistence type="predicted"/>
<feature type="domain" description="Response regulatory" evidence="2">
    <location>
        <begin position="17"/>
        <end position="129"/>
    </location>
</feature>
<dbReference type="GO" id="GO:0000160">
    <property type="term" value="P:phosphorelay signal transduction system"/>
    <property type="evidence" value="ECO:0007669"/>
    <property type="project" value="InterPro"/>
</dbReference>
<evidence type="ECO:0000313" key="4">
    <source>
        <dbReference type="Proteomes" id="UP000332515"/>
    </source>
</evidence>